<proteinExistence type="predicted"/>
<feature type="signal peptide" evidence="1">
    <location>
        <begin position="1"/>
        <end position="24"/>
    </location>
</feature>
<name>A0A9X3CE29_9VIBR</name>
<accession>A0A9X3CE29</accession>
<dbReference type="EMBL" id="JAKRRX010000047">
    <property type="protein sequence ID" value="MCW8334144.1"/>
    <property type="molecule type" value="Genomic_DNA"/>
</dbReference>
<evidence type="ECO:0000313" key="2">
    <source>
        <dbReference type="EMBL" id="MCW8334144.1"/>
    </source>
</evidence>
<gene>
    <name evidence="2" type="ORF">MD483_09940</name>
</gene>
<protein>
    <submittedName>
        <fullName evidence="2">Uncharacterized protein</fullName>
    </submittedName>
</protein>
<keyword evidence="3" id="KW-1185">Reference proteome</keyword>
<reference evidence="2" key="1">
    <citation type="submission" date="2022-02" db="EMBL/GenBank/DDBJ databases">
        <title>Vibrio sp. nov., a new bacterium isolated from Bohai sea, China.</title>
        <authorList>
            <person name="Yuan Y."/>
        </authorList>
    </citation>
    <scope>NUCLEOTIDE SEQUENCE</scope>
    <source>
        <strain evidence="2">DBSS07</strain>
    </source>
</reference>
<dbReference type="AlphaFoldDB" id="A0A9X3CE29"/>
<evidence type="ECO:0000313" key="3">
    <source>
        <dbReference type="Proteomes" id="UP001155586"/>
    </source>
</evidence>
<sequence>MHLRFFKYVWFTLLATLLPSQAFAYLAQSEADAGNRLSSYKYLPAYSSLNVEQIFIELEGQDEVSTGSVPVSESNIDVGAVGIINANRWSYSSRNSESNDTQSGADFEQFNAHLPPHKLYQLAQYEIDFWAGDVFSSDHRISGWKESNALYVALNSQF</sequence>
<comment type="caution">
    <text evidence="2">The sequence shown here is derived from an EMBL/GenBank/DDBJ whole genome shotgun (WGS) entry which is preliminary data.</text>
</comment>
<keyword evidence="1" id="KW-0732">Signal</keyword>
<evidence type="ECO:0000256" key="1">
    <source>
        <dbReference type="SAM" id="SignalP"/>
    </source>
</evidence>
<feature type="chain" id="PRO_5040920401" evidence="1">
    <location>
        <begin position="25"/>
        <end position="158"/>
    </location>
</feature>
<organism evidence="2 3">
    <name type="scientific">Vibrio paucivorans</name>
    <dbReference type="NCBI Taxonomy" id="2829489"/>
    <lineage>
        <taxon>Bacteria</taxon>
        <taxon>Pseudomonadati</taxon>
        <taxon>Pseudomonadota</taxon>
        <taxon>Gammaproteobacteria</taxon>
        <taxon>Vibrionales</taxon>
        <taxon>Vibrionaceae</taxon>
        <taxon>Vibrio</taxon>
    </lineage>
</organism>
<dbReference type="Proteomes" id="UP001155586">
    <property type="component" value="Unassembled WGS sequence"/>
</dbReference>
<dbReference type="RefSeq" id="WP_252031651.1">
    <property type="nucleotide sequence ID" value="NZ_JAKRRX010000047.1"/>
</dbReference>